<dbReference type="Proteomes" id="UP000887013">
    <property type="component" value="Unassembled WGS sequence"/>
</dbReference>
<dbReference type="AlphaFoldDB" id="A0A8X6NJ95"/>
<reference evidence="2" key="1">
    <citation type="submission" date="2020-08" db="EMBL/GenBank/DDBJ databases">
        <title>Multicomponent nature underlies the extraordinary mechanical properties of spider dragline silk.</title>
        <authorList>
            <person name="Kono N."/>
            <person name="Nakamura H."/>
            <person name="Mori M."/>
            <person name="Yoshida Y."/>
            <person name="Ohtoshi R."/>
            <person name="Malay A.D."/>
            <person name="Moran D.A.P."/>
            <person name="Tomita M."/>
            <person name="Numata K."/>
            <person name="Arakawa K."/>
        </authorList>
    </citation>
    <scope>NUCLEOTIDE SEQUENCE</scope>
</reference>
<keyword evidence="3" id="KW-1185">Reference proteome</keyword>
<feature type="compositionally biased region" description="Polar residues" evidence="1">
    <location>
        <begin position="13"/>
        <end position="22"/>
    </location>
</feature>
<gene>
    <name evidence="2" type="ORF">NPIL_528961</name>
</gene>
<protein>
    <submittedName>
        <fullName evidence="2">Uncharacterized protein</fullName>
    </submittedName>
</protein>
<feature type="region of interest" description="Disordered" evidence="1">
    <location>
        <begin position="1"/>
        <end position="22"/>
    </location>
</feature>
<evidence type="ECO:0000313" key="2">
    <source>
        <dbReference type="EMBL" id="GFT17078.1"/>
    </source>
</evidence>
<dbReference type="EMBL" id="BMAW01010062">
    <property type="protein sequence ID" value="GFT17078.1"/>
    <property type="molecule type" value="Genomic_DNA"/>
</dbReference>
<evidence type="ECO:0000313" key="3">
    <source>
        <dbReference type="Proteomes" id="UP000887013"/>
    </source>
</evidence>
<feature type="compositionally biased region" description="Basic residues" evidence="1">
    <location>
        <begin position="1"/>
        <end position="12"/>
    </location>
</feature>
<comment type="caution">
    <text evidence="2">The sequence shown here is derived from an EMBL/GenBank/DDBJ whole genome shotgun (WGS) entry which is preliminary data.</text>
</comment>
<organism evidence="2 3">
    <name type="scientific">Nephila pilipes</name>
    <name type="common">Giant wood spider</name>
    <name type="synonym">Nephila maculata</name>
    <dbReference type="NCBI Taxonomy" id="299642"/>
    <lineage>
        <taxon>Eukaryota</taxon>
        <taxon>Metazoa</taxon>
        <taxon>Ecdysozoa</taxon>
        <taxon>Arthropoda</taxon>
        <taxon>Chelicerata</taxon>
        <taxon>Arachnida</taxon>
        <taxon>Araneae</taxon>
        <taxon>Araneomorphae</taxon>
        <taxon>Entelegynae</taxon>
        <taxon>Araneoidea</taxon>
        <taxon>Nephilidae</taxon>
        <taxon>Nephila</taxon>
    </lineage>
</organism>
<accession>A0A8X6NJ95</accession>
<sequence length="85" mass="9374">MLKGGGRTKRQQRCCSSQNSDDTQSIAVLLFTSTRPDELHSAIVRLEILLKGEMVGIRERIAEGESSLYRPPVEVNGVLCDGVKE</sequence>
<evidence type="ECO:0000256" key="1">
    <source>
        <dbReference type="SAM" id="MobiDB-lite"/>
    </source>
</evidence>
<name>A0A8X6NJ95_NEPPI</name>
<proteinExistence type="predicted"/>